<dbReference type="Proteomes" id="UP000051298">
    <property type="component" value="Unassembled WGS sequence"/>
</dbReference>
<evidence type="ECO:0000259" key="1">
    <source>
        <dbReference type="PROSITE" id="PS51332"/>
    </source>
</evidence>
<dbReference type="EMBL" id="CYRX01000026">
    <property type="protein sequence ID" value="CUH60540.1"/>
    <property type="molecule type" value="Genomic_DNA"/>
</dbReference>
<proteinExistence type="predicted"/>
<sequence length="262" mass="27709">MVNGPKTTALTSSGLNHRGGVNSLAVQALSVLKAKGGAIAPDYKSPQLEAICDAFVAPDEAERHEAISALQSHGLSNTDIIEHIIPTTAQLLGDRWFANDLSFADVTIGAARLQETIRALNAKVAHDQVLSGDSILLVVPRNEHHTLGVFVAAHKFRALGVDVQLAVGMHPAQVAQMVKKYRFPAVGITSSGRRSLSAARELVDAVRKAVPKITPIVIGGGVTNLPLDIKQITGADHVSSDPETVIDLCGLETSYNLEAQNV</sequence>
<dbReference type="Pfam" id="PF02310">
    <property type="entry name" value="B12-binding"/>
    <property type="match status" value="1"/>
</dbReference>
<dbReference type="STRING" id="266809.PM03_13415"/>
<dbReference type="SUPFAM" id="SSF52242">
    <property type="entry name" value="Cobalamin (vitamin B12)-binding domain"/>
    <property type="match status" value="1"/>
</dbReference>
<dbReference type="RefSeq" id="WP_038007410.1">
    <property type="nucleotide sequence ID" value="NZ_CP107618.1"/>
</dbReference>
<name>A0A0P1FIP0_9RHOB</name>
<feature type="domain" description="B12-binding" evidence="1">
    <location>
        <begin position="132"/>
        <end position="259"/>
    </location>
</feature>
<accession>A0A0P1FIP0</accession>
<evidence type="ECO:0000313" key="3">
    <source>
        <dbReference type="Proteomes" id="UP000051298"/>
    </source>
</evidence>
<gene>
    <name evidence="2" type="ORF">THS5294_01835</name>
</gene>
<protein>
    <submittedName>
        <fullName evidence="2">Putative cobalamin binding protein</fullName>
    </submittedName>
</protein>
<dbReference type="PROSITE" id="PS51332">
    <property type="entry name" value="B12_BINDING"/>
    <property type="match status" value="1"/>
</dbReference>
<dbReference type="AlphaFoldDB" id="A0A0P1FIP0"/>
<organism evidence="2 3">
    <name type="scientific">Thalassobacter stenotrophicus</name>
    <dbReference type="NCBI Taxonomy" id="266809"/>
    <lineage>
        <taxon>Bacteria</taxon>
        <taxon>Pseudomonadati</taxon>
        <taxon>Pseudomonadota</taxon>
        <taxon>Alphaproteobacteria</taxon>
        <taxon>Rhodobacterales</taxon>
        <taxon>Roseobacteraceae</taxon>
        <taxon>Thalassobacter</taxon>
    </lineage>
</organism>
<dbReference type="InterPro" id="IPR036724">
    <property type="entry name" value="Cobalamin-bd_sf"/>
</dbReference>
<dbReference type="Gene3D" id="3.40.50.280">
    <property type="entry name" value="Cobalamin-binding domain"/>
    <property type="match status" value="1"/>
</dbReference>
<dbReference type="GO" id="GO:0031419">
    <property type="term" value="F:cobalamin binding"/>
    <property type="evidence" value="ECO:0007669"/>
    <property type="project" value="InterPro"/>
</dbReference>
<dbReference type="GO" id="GO:0046872">
    <property type="term" value="F:metal ion binding"/>
    <property type="evidence" value="ECO:0007669"/>
    <property type="project" value="InterPro"/>
</dbReference>
<dbReference type="InterPro" id="IPR006158">
    <property type="entry name" value="Cobalamin-bd"/>
</dbReference>
<reference evidence="2 3" key="1">
    <citation type="submission" date="2015-09" db="EMBL/GenBank/DDBJ databases">
        <authorList>
            <consortium name="Swine Surveillance"/>
        </authorList>
    </citation>
    <scope>NUCLEOTIDE SEQUENCE [LARGE SCALE GENOMIC DNA]</scope>
    <source>
        <strain evidence="2 3">CECT 5294</strain>
    </source>
</reference>
<dbReference type="eggNOG" id="COG2185">
    <property type="taxonomic scope" value="Bacteria"/>
</dbReference>
<evidence type="ECO:0000313" key="2">
    <source>
        <dbReference type="EMBL" id="CUH60540.1"/>
    </source>
</evidence>